<comment type="caution">
    <text evidence="2">The sequence shown here is derived from an EMBL/GenBank/DDBJ whole genome shotgun (WGS) entry which is preliminary data.</text>
</comment>
<dbReference type="Gene3D" id="1.20.5.1200">
    <property type="entry name" value="Alpha-tocopherol transfer"/>
    <property type="match status" value="1"/>
</dbReference>
<dbReference type="Gene3D" id="3.40.525.10">
    <property type="entry name" value="CRAL-TRIO lipid binding domain"/>
    <property type="match status" value="1"/>
</dbReference>
<proteinExistence type="predicted"/>
<dbReference type="Proteomes" id="UP000807504">
    <property type="component" value="Unassembled WGS sequence"/>
</dbReference>
<dbReference type="PANTHER" id="PTHR10174">
    <property type="entry name" value="ALPHA-TOCOPHEROL TRANSFER PROTEIN-RELATED"/>
    <property type="match status" value="1"/>
</dbReference>
<evidence type="ECO:0000259" key="1">
    <source>
        <dbReference type="PROSITE" id="PS50191"/>
    </source>
</evidence>
<protein>
    <submittedName>
        <fullName evidence="2">Alpha-tocopherol transfer protein-like like protein</fullName>
    </submittedName>
</protein>
<evidence type="ECO:0000313" key="2">
    <source>
        <dbReference type="EMBL" id="KAF8778030.1"/>
    </source>
</evidence>
<dbReference type="CDD" id="cd00170">
    <property type="entry name" value="SEC14"/>
    <property type="match status" value="1"/>
</dbReference>
<keyword evidence="3" id="KW-1185">Reference proteome</keyword>
<dbReference type="SUPFAM" id="SSF52087">
    <property type="entry name" value="CRAL/TRIO domain"/>
    <property type="match status" value="1"/>
</dbReference>
<dbReference type="GO" id="GO:1902936">
    <property type="term" value="F:phosphatidylinositol bisphosphate binding"/>
    <property type="evidence" value="ECO:0007669"/>
    <property type="project" value="TreeGrafter"/>
</dbReference>
<reference evidence="2" key="2">
    <citation type="submission" date="2020-06" db="EMBL/GenBank/DDBJ databases">
        <authorList>
            <person name="Sheffer M."/>
        </authorList>
    </citation>
    <scope>NUCLEOTIDE SEQUENCE</scope>
</reference>
<gene>
    <name evidence="2" type="ORF">HNY73_014803</name>
</gene>
<dbReference type="EMBL" id="JABXBU010002072">
    <property type="protein sequence ID" value="KAF8778030.1"/>
    <property type="molecule type" value="Genomic_DNA"/>
</dbReference>
<dbReference type="InterPro" id="IPR001251">
    <property type="entry name" value="CRAL-TRIO_dom"/>
</dbReference>
<dbReference type="PANTHER" id="PTHR10174:SF226">
    <property type="entry name" value="CLAVESIN-1-LIKE PROTEIN"/>
    <property type="match status" value="1"/>
</dbReference>
<dbReference type="GO" id="GO:0016020">
    <property type="term" value="C:membrane"/>
    <property type="evidence" value="ECO:0007669"/>
    <property type="project" value="TreeGrafter"/>
</dbReference>
<dbReference type="PROSITE" id="PS50191">
    <property type="entry name" value="CRAL_TRIO"/>
    <property type="match status" value="1"/>
</dbReference>
<feature type="domain" description="CRAL-TRIO" evidence="1">
    <location>
        <begin position="101"/>
        <end position="264"/>
    </location>
</feature>
<name>A0A8T0EQH8_ARGBR</name>
<dbReference type="SUPFAM" id="SSF46938">
    <property type="entry name" value="CRAL/TRIO N-terminal domain"/>
    <property type="match status" value="1"/>
</dbReference>
<dbReference type="SMART" id="SM00516">
    <property type="entry name" value="SEC14"/>
    <property type="match status" value="1"/>
</dbReference>
<reference evidence="2" key="1">
    <citation type="journal article" date="2020" name="bioRxiv">
        <title>Chromosome-level reference genome of the European wasp spider Argiope bruennichi: a resource for studies on range expansion and evolutionary adaptation.</title>
        <authorList>
            <person name="Sheffer M.M."/>
            <person name="Hoppe A."/>
            <person name="Krehenwinkel H."/>
            <person name="Uhl G."/>
            <person name="Kuss A.W."/>
            <person name="Jensen L."/>
            <person name="Jensen C."/>
            <person name="Gillespie R.G."/>
            <person name="Hoff K.J."/>
            <person name="Prost S."/>
        </authorList>
    </citation>
    <scope>NUCLEOTIDE SEQUENCE</scope>
</reference>
<accession>A0A8T0EQH8</accession>
<evidence type="ECO:0000313" key="3">
    <source>
        <dbReference type="Proteomes" id="UP000807504"/>
    </source>
</evidence>
<dbReference type="InterPro" id="IPR036865">
    <property type="entry name" value="CRAL-TRIO_dom_sf"/>
</dbReference>
<dbReference type="Gene3D" id="1.10.8.20">
    <property type="entry name" value="N-terminal domain of phosphatidylinositol transfer protein sec14p"/>
    <property type="match status" value="1"/>
</dbReference>
<dbReference type="PRINTS" id="PR00180">
    <property type="entry name" value="CRETINALDHBP"/>
</dbReference>
<dbReference type="Pfam" id="PF00650">
    <property type="entry name" value="CRAL_TRIO"/>
    <property type="match status" value="1"/>
</dbReference>
<dbReference type="InterPro" id="IPR036273">
    <property type="entry name" value="CRAL/TRIO_N_dom_sf"/>
</dbReference>
<organism evidence="2 3">
    <name type="scientific">Argiope bruennichi</name>
    <name type="common">Wasp spider</name>
    <name type="synonym">Aranea bruennichi</name>
    <dbReference type="NCBI Taxonomy" id="94029"/>
    <lineage>
        <taxon>Eukaryota</taxon>
        <taxon>Metazoa</taxon>
        <taxon>Ecdysozoa</taxon>
        <taxon>Arthropoda</taxon>
        <taxon>Chelicerata</taxon>
        <taxon>Arachnida</taxon>
        <taxon>Araneae</taxon>
        <taxon>Araneomorphae</taxon>
        <taxon>Entelegynae</taxon>
        <taxon>Araneoidea</taxon>
        <taxon>Araneidae</taxon>
        <taxon>Argiope</taxon>
    </lineage>
</organism>
<dbReference type="AlphaFoldDB" id="A0A8T0EQH8"/>
<dbReference type="OrthoDB" id="6432908at2759"/>
<sequence length="301" mass="35653">MEMDNSRSEFLRYDTTDTNDPVTVKNMQEINETEETRARCLEILRRDLKRVKDLEPCLDEIFLSPFMRVSKYDTAKAFQRVIKYYQQLDVYLDIYKKFSFPLQEAESIRHLKLSPYRCADNSFLLFGKAAIDYRKYTFAHRFYLELVTSHNFIQNPVNQICGGTFVFDYEGMDIHGYLAFTPSWTRVFVDSLLNTYPCRVKAMHVVNMPSFFPLILKVLNQFLPKKIKNRVFFHAKKNDWKDLHASISPEILPEKFGGKLKEDELVNIMHDLKAEEEKFLSFFAYGNIKTKKDRLSMKVFQ</sequence>